<accession>A0ABQ6G9R2</accession>
<sequence length="45" mass="5156">MYLTRMRIGKGQFVVKKKAAVLEFSTAAKVSPIWLMGKRSNRMIL</sequence>
<evidence type="ECO:0000313" key="2">
    <source>
        <dbReference type="Proteomes" id="UP001157114"/>
    </source>
</evidence>
<organism evidence="1 2">
    <name type="scientific">Paenibacillus glycanilyticus</name>
    <dbReference type="NCBI Taxonomy" id="126569"/>
    <lineage>
        <taxon>Bacteria</taxon>
        <taxon>Bacillati</taxon>
        <taxon>Bacillota</taxon>
        <taxon>Bacilli</taxon>
        <taxon>Bacillales</taxon>
        <taxon>Paenibacillaceae</taxon>
        <taxon>Paenibacillus</taxon>
    </lineage>
</organism>
<protein>
    <submittedName>
        <fullName evidence="1">Uncharacterized protein</fullName>
    </submittedName>
</protein>
<dbReference type="Proteomes" id="UP001157114">
    <property type="component" value="Unassembled WGS sequence"/>
</dbReference>
<reference evidence="1 2" key="1">
    <citation type="submission" date="2023-03" db="EMBL/GenBank/DDBJ databases">
        <title>Draft genome sequence of the bacteria which degrade cell wall of Tricholomamatutake.</title>
        <authorList>
            <person name="Konishi Y."/>
            <person name="Fukuta Y."/>
            <person name="Shirasaka N."/>
        </authorList>
    </citation>
    <scope>NUCLEOTIDE SEQUENCE [LARGE SCALE GENOMIC DNA]</scope>
    <source>
        <strain evidence="2">mu1</strain>
    </source>
</reference>
<dbReference type="EMBL" id="BSSQ01000003">
    <property type="protein sequence ID" value="GLX66422.1"/>
    <property type="molecule type" value="Genomic_DNA"/>
</dbReference>
<name>A0ABQ6G9R2_9BACL</name>
<gene>
    <name evidence="1" type="ORF">MU1_07660</name>
</gene>
<evidence type="ECO:0000313" key="1">
    <source>
        <dbReference type="EMBL" id="GLX66422.1"/>
    </source>
</evidence>
<comment type="caution">
    <text evidence="1">The sequence shown here is derived from an EMBL/GenBank/DDBJ whole genome shotgun (WGS) entry which is preliminary data.</text>
</comment>
<dbReference type="RefSeq" id="WP_284237120.1">
    <property type="nucleotide sequence ID" value="NZ_BSSQ01000003.1"/>
</dbReference>
<keyword evidence="2" id="KW-1185">Reference proteome</keyword>
<proteinExistence type="predicted"/>